<feature type="transmembrane region" description="Helical" evidence="2">
    <location>
        <begin position="134"/>
        <end position="158"/>
    </location>
</feature>
<keyword evidence="2" id="KW-1133">Transmembrane helix</keyword>
<gene>
    <name evidence="3" type="ORF">ABH903_002290</name>
</gene>
<evidence type="ECO:0000313" key="3">
    <source>
        <dbReference type="EMBL" id="MEY9259258.1"/>
    </source>
</evidence>
<protein>
    <submittedName>
        <fullName evidence="3">Uncharacterized protein</fullName>
    </submittedName>
</protein>
<organism evidence="3 4">
    <name type="scientific">Brevibacterium epidermidis</name>
    <dbReference type="NCBI Taxonomy" id="1698"/>
    <lineage>
        <taxon>Bacteria</taxon>
        <taxon>Bacillati</taxon>
        <taxon>Actinomycetota</taxon>
        <taxon>Actinomycetes</taxon>
        <taxon>Micrococcales</taxon>
        <taxon>Brevibacteriaceae</taxon>
        <taxon>Brevibacterium</taxon>
    </lineage>
</organism>
<keyword evidence="2" id="KW-0812">Transmembrane</keyword>
<accession>A0ABV4ELN2</accession>
<evidence type="ECO:0000256" key="2">
    <source>
        <dbReference type="SAM" id="Phobius"/>
    </source>
</evidence>
<keyword evidence="4" id="KW-1185">Reference proteome</keyword>
<comment type="caution">
    <text evidence="3">The sequence shown here is derived from an EMBL/GenBank/DDBJ whole genome shotgun (WGS) entry which is preliminary data.</text>
</comment>
<dbReference type="Pfam" id="PF19545">
    <property type="entry name" value="DUF6069"/>
    <property type="match status" value="1"/>
</dbReference>
<keyword evidence="2" id="KW-0472">Membrane</keyword>
<feature type="transmembrane region" description="Helical" evidence="2">
    <location>
        <begin position="108"/>
        <end position="128"/>
    </location>
</feature>
<dbReference type="Proteomes" id="UP001565435">
    <property type="component" value="Unassembled WGS sequence"/>
</dbReference>
<dbReference type="InterPro" id="IPR045713">
    <property type="entry name" value="DUF6069"/>
</dbReference>
<evidence type="ECO:0000313" key="4">
    <source>
        <dbReference type="Proteomes" id="UP001565435"/>
    </source>
</evidence>
<dbReference type="RefSeq" id="WP_370036511.1">
    <property type="nucleotide sequence ID" value="NZ_JBGBYS010000012.1"/>
</dbReference>
<feature type="region of interest" description="Disordered" evidence="1">
    <location>
        <begin position="1"/>
        <end position="33"/>
    </location>
</feature>
<reference evidence="3 4" key="1">
    <citation type="submission" date="2024-07" db="EMBL/GenBank/DDBJ databases">
        <title>Mealworm larvae gut microbial communities from Newark, Delaware, USA.</title>
        <authorList>
            <person name="Blenner M."/>
        </authorList>
    </citation>
    <scope>NUCLEOTIDE SEQUENCE [LARGE SCALE GENOMIC DNA]</scope>
    <source>
        <strain evidence="3 4">UD i117</strain>
    </source>
</reference>
<feature type="transmembrane region" description="Helical" evidence="2">
    <location>
        <begin position="69"/>
        <end position="96"/>
    </location>
</feature>
<feature type="transmembrane region" description="Helical" evidence="2">
    <location>
        <begin position="43"/>
        <end position="63"/>
    </location>
</feature>
<feature type="region of interest" description="Disordered" evidence="1">
    <location>
        <begin position="162"/>
        <end position="183"/>
    </location>
</feature>
<evidence type="ECO:0000256" key="1">
    <source>
        <dbReference type="SAM" id="MobiDB-lite"/>
    </source>
</evidence>
<proteinExistence type="predicted"/>
<name>A0ABV4ELN2_BREEP</name>
<sequence>MSHSTNHGSAPVPAPAPKTTPARLSKHRSIAESQTTPLRSTTVVVAIVTLSAAFAAIAIWTIAVPVAGITLLAGGLTVSPAAVALVSLGSGFAGGISYTIMRQFRGGTVMWTVLGCSVLTVSMAGPLMSGANGATVAVLELMHLAVGATTILGLQILVPRSTNRASDNGSESTGSGPSTAPSE</sequence>
<dbReference type="EMBL" id="JBGBYS010000012">
    <property type="protein sequence ID" value="MEY9259258.1"/>
    <property type="molecule type" value="Genomic_DNA"/>
</dbReference>